<dbReference type="KEGG" id="acr:Acry_2233"/>
<keyword evidence="2" id="KW-1185">Reference proteome</keyword>
<dbReference type="STRING" id="349163.Acry_2233"/>
<dbReference type="Gene3D" id="3.40.50.1860">
    <property type="match status" value="2"/>
</dbReference>
<name>A5G0P7_ACICJ</name>
<dbReference type="eggNOG" id="COG1794">
    <property type="taxonomic scope" value="Bacteria"/>
</dbReference>
<dbReference type="AlphaFoldDB" id="A5G0P7"/>
<evidence type="ECO:0000313" key="2">
    <source>
        <dbReference type="Proteomes" id="UP000000245"/>
    </source>
</evidence>
<proteinExistence type="predicted"/>
<evidence type="ECO:0000313" key="1">
    <source>
        <dbReference type="EMBL" id="ABQ31429.1"/>
    </source>
</evidence>
<sequence>MRKIGLIGGLALRAGIFYYEQIQKRFAASQAPLQLVLSHADVLRVLSYVAAEDRIALGAYLGGLANELADAGCEIVAISAVAPHIAISDITRVARVPLISILDAVPAGLAAAGTDRVAVFGNRAVMHTRVFGAVAKQRDISLDRDDLDWVHNTYAEIAIHGKRATQPEMTEFSRLANRLLQRKNAQAILLAGTDLSSFYAEHQPDFPHIDLAQLHIDQIVRHALA</sequence>
<gene>
    <name evidence="1" type="ordered locus">Acry_2233</name>
</gene>
<dbReference type="Pfam" id="PF01177">
    <property type="entry name" value="Asp_Glu_race"/>
    <property type="match status" value="1"/>
</dbReference>
<dbReference type="InterPro" id="IPR015942">
    <property type="entry name" value="Asp/Glu/hydantoin_racemase"/>
</dbReference>
<dbReference type="HOGENOM" id="CLU_055360_1_1_5"/>
<dbReference type="EMBL" id="CP000697">
    <property type="protein sequence ID" value="ABQ31429.1"/>
    <property type="molecule type" value="Genomic_DNA"/>
</dbReference>
<protein>
    <submittedName>
        <fullName evidence="1">Asp/Glu racemase</fullName>
    </submittedName>
</protein>
<dbReference type="Proteomes" id="UP000000245">
    <property type="component" value="Chromosome"/>
</dbReference>
<dbReference type="GO" id="GO:0047661">
    <property type="term" value="F:amino-acid racemase activity"/>
    <property type="evidence" value="ECO:0007669"/>
    <property type="project" value="InterPro"/>
</dbReference>
<reference evidence="1 2" key="1">
    <citation type="submission" date="2007-05" db="EMBL/GenBank/DDBJ databases">
        <title>Complete sequence of chromosome of Acidiphilium cryptum JF-5.</title>
        <authorList>
            <consortium name="US DOE Joint Genome Institute"/>
            <person name="Copeland A."/>
            <person name="Lucas S."/>
            <person name="Lapidus A."/>
            <person name="Barry K."/>
            <person name="Detter J.C."/>
            <person name="Glavina del Rio T."/>
            <person name="Hammon N."/>
            <person name="Israni S."/>
            <person name="Dalin E."/>
            <person name="Tice H."/>
            <person name="Pitluck S."/>
            <person name="Sims D."/>
            <person name="Brettin T."/>
            <person name="Bruce D."/>
            <person name="Han C."/>
            <person name="Schmutz J."/>
            <person name="Larimer F."/>
            <person name="Land M."/>
            <person name="Hauser L."/>
            <person name="Kyrpides N."/>
            <person name="Kim E."/>
            <person name="Magnuson T."/>
            <person name="Richardson P."/>
        </authorList>
    </citation>
    <scope>NUCLEOTIDE SEQUENCE [LARGE SCALE GENOMIC DNA]</scope>
    <source>
        <strain evidence="1 2">JF-5</strain>
    </source>
</reference>
<organism evidence="1 2">
    <name type="scientific">Acidiphilium cryptum (strain JF-5)</name>
    <dbReference type="NCBI Taxonomy" id="349163"/>
    <lineage>
        <taxon>Bacteria</taxon>
        <taxon>Pseudomonadati</taxon>
        <taxon>Pseudomonadota</taxon>
        <taxon>Alphaproteobacteria</taxon>
        <taxon>Acetobacterales</taxon>
        <taxon>Acidocellaceae</taxon>
        <taxon>Acidiphilium</taxon>
    </lineage>
</organism>
<accession>A5G0P7</accession>
<dbReference type="SUPFAM" id="SSF53681">
    <property type="entry name" value="Aspartate/glutamate racemase"/>
    <property type="match status" value="2"/>
</dbReference>
<dbReference type="InterPro" id="IPR001920">
    <property type="entry name" value="Asp/Glu_race"/>
</dbReference>